<keyword evidence="3" id="KW-0804">Transcription</keyword>
<dbReference type="InterPro" id="IPR050109">
    <property type="entry name" value="HTH-type_TetR-like_transc_reg"/>
</dbReference>
<dbReference type="SUPFAM" id="SSF46689">
    <property type="entry name" value="Homeodomain-like"/>
    <property type="match status" value="1"/>
</dbReference>
<proteinExistence type="predicted"/>
<reference evidence="6 7" key="1">
    <citation type="journal article" date="2021" name="Syst. Appl. Microbiol.">
        <title>Pseudomonas lalucatii sp. nov. isolated from Vallgornera, a karstic cave in Mallorca, Western Mediterranean.</title>
        <authorList>
            <person name="Busquets A."/>
            <person name="Mulet M."/>
            <person name="Gomila M."/>
            <person name="Garcia-Valdes E."/>
        </authorList>
    </citation>
    <scope>NUCLEOTIDE SEQUENCE [LARGE SCALE GENOMIC DNA]</scope>
    <source>
        <strain evidence="6 7">R1b54</strain>
    </source>
</reference>
<evidence type="ECO:0000256" key="2">
    <source>
        <dbReference type="ARBA" id="ARBA00023125"/>
    </source>
</evidence>
<name>A0ABS5PVP0_9PSED</name>
<gene>
    <name evidence="6" type="ORF">I0D00_01345</name>
</gene>
<organism evidence="6 7">
    <name type="scientific">Pseudomonas lalucatii</name>
    <dbReference type="NCBI Taxonomy" id="1424203"/>
    <lineage>
        <taxon>Bacteria</taxon>
        <taxon>Pseudomonadati</taxon>
        <taxon>Pseudomonadota</taxon>
        <taxon>Gammaproteobacteria</taxon>
        <taxon>Pseudomonadales</taxon>
        <taxon>Pseudomonadaceae</taxon>
        <taxon>Pseudomonas</taxon>
    </lineage>
</organism>
<keyword evidence="2 4" id="KW-0238">DNA-binding</keyword>
<dbReference type="Gene3D" id="1.10.10.60">
    <property type="entry name" value="Homeodomain-like"/>
    <property type="match status" value="1"/>
</dbReference>
<dbReference type="EMBL" id="JADPMV010000001">
    <property type="protein sequence ID" value="MBS7660597.1"/>
    <property type="molecule type" value="Genomic_DNA"/>
</dbReference>
<evidence type="ECO:0000256" key="1">
    <source>
        <dbReference type="ARBA" id="ARBA00023015"/>
    </source>
</evidence>
<keyword evidence="1" id="KW-0805">Transcription regulation</keyword>
<dbReference type="PRINTS" id="PR00455">
    <property type="entry name" value="HTHTETR"/>
</dbReference>
<sequence>MPATQRLADPSRYQATRSQALSLFAERGFSRVSMRDLAEHLGIKPGSIYHHIESKEALLFELIEELYEQLLHGARQLSRRAATPAEQLHGLLEAHLRLHASMGAHFRLAEYDGHCLASEQQARIGELRGRYEHLLIQGAERFGGQPLGSSRRAALSSIVSLLNQLPAWLETPGLSAPARLELLHDMVMSALRAALRAPQD</sequence>
<dbReference type="PANTHER" id="PTHR30055">
    <property type="entry name" value="HTH-TYPE TRANSCRIPTIONAL REGULATOR RUTR"/>
    <property type="match status" value="1"/>
</dbReference>
<dbReference type="Pfam" id="PF17932">
    <property type="entry name" value="TetR_C_24"/>
    <property type="match status" value="1"/>
</dbReference>
<evidence type="ECO:0000259" key="5">
    <source>
        <dbReference type="PROSITE" id="PS50977"/>
    </source>
</evidence>
<dbReference type="PANTHER" id="PTHR30055:SF234">
    <property type="entry name" value="HTH-TYPE TRANSCRIPTIONAL REGULATOR BETI"/>
    <property type="match status" value="1"/>
</dbReference>
<dbReference type="InterPro" id="IPR001647">
    <property type="entry name" value="HTH_TetR"/>
</dbReference>
<evidence type="ECO:0000313" key="6">
    <source>
        <dbReference type="EMBL" id="MBS7660597.1"/>
    </source>
</evidence>
<protein>
    <submittedName>
        <fullName evidence="6">Helix-turn-helix transcriptional regulator</fullName>
    </submittedName>
</protein>
<evidence type="ECO:0000256" key="3">
    <source>
        <dbReference type="ARBA" id="ARBA00023163"/>
    </source>
</evidence>
<evidence type="ECO:0000256" key="4">
    <source>
        <dbReference type="PROSITE-ProRule" id="PRU00335"/>
    </source>
</evidence>
<keyword evidence="7" id="KW-1185">Reference proteome</keyword>
<accession>A0ABS5PVP0</accession>
<feature type="DNA-binding region" description="H-T-H motif" evidence="4">
    <location>
        <begin position="33"/>
        <end position="52"/>
    </location>
</feature>
<dbReference type="Proteomes" id="UP001196601">
    <property type="component" value="Unassembled WGS sequence"/>
</dbReference>
<dbReference type="InterPro" id="IPR009057">
    <property type="entry name" value="Homeodomain-like_sf"/>
</dbReference>
<evidence type="ECO:0000313" key="7">
    <source>
        <dbReference type="Proteomes" id="UP001196601"/>
    </source>
</evidence>
<dbReference type="PROSITE" id="PS50977">
    <property type="entry name" value="HTH_TETR_2"/>
    <property type="match status" value="1"/>
</dbReference>
<dbReference type="Pfam" id="PF00440">
    <property type="entry name" value="TetR_N"/>
    <property type="match status" value="1"/>
</dbReference>
<comment type="caution">
    <text evidence="6">The sequence shown here is derived from an EMBL/GenBank/DDBJ whole genome shotgun (WGS) entry which is preliminary data.</text>
</comment>
<dbReference type="RefSeq" id="WP_213637968.1">
    <property type="nucleotide sequence ID" value="NZ_JADPMV010000001.1"/>
</dbReference>
<dbReference type="InterPro" id="IPR041490">
    <property type="entry name" value="KstR2_TetR_C"/>
</dbReference>
<dbReference type="Gene3D" id="1.10.357.10">
    <property type="entry name" value="Tetracycline Repressor, domain 2"/>
    <property type="match status" value="1"/>
</dbReference>
<feature type="domain" description="HTH tetR-type" evidence="5">
    <location>
        <begin position="10"/>
        <end position="70"/>
    </location>
</feature>